<feature type="domain" description="Retroviral polymerase SH3-like" evidence="1">
    <location>
        <begin position="36"/>
        <end position="96"/>
    </location>
</feature>
<accession>A0A9Q3FDB7</accession>
<dbReference type="Pfam" id="PF25597">
    <property type="entry name" value="SH3_retrovirus"/>
    <property type="match status" value="1"/>
</dbReference>
<reference evidence="2" key="1">
    <citation type="submission" date="2021-03" db="EMBL/GenBank/DDBJ databases">
        <title>Draft genome sequence of rust myrtle Austropuccinia psidii MF-1, a brazilian biotype.</title>
        <authorList>
            <person name="Quecine M.C."/>
            <person name="Pachon D.M.R."/>
            <person name="Bonatelli M.L."/>
            <person name="Correr F.H."/>
            <person name="Franceschini L.M."/>
            <person name="Leite T.F."/>
            <person name="Margarido G.R.A."/>
            <person name="Almeida C.A."/>
            <person name="Ferrarezi J.A."/>
            <person name="Labate C.A."/>
        </authorList>
    </citation>
    <scope>NUCLEOTIDE SEQUENCE</scope>
    <source>
        <strain evidence="2">MF-1</strain>
    </source>
</reference>
<keyword evidence="3" id="KW-1185">Reference proteome</keyword>
<evidence type="ECO:0000313" key="2">
    <source>
        <dbReference type="EMBL" id="MBW0538231.1"/>
    </source>
</evidence>
<name>A0A9Q3FDB7_9BASI</name>
<sequence>MILTNIIPTPSRNNYSPHYLWLKVPPKIRKIRTSGCKVVFATPKQKPTWKLGPVGETGILLGFENEAYCILKISDKKVYSSRHVVFFEKEFASLSDNEKSDLSSSYPSWDDWRPRHPTLINSEIREERILPYPRRPVALNTQNDPLSYNQAVNSPYSNLWVKAI</sequence>
<organism evidence="2 3">
    <name type="scientific">Austropuccinia psidii MF-1</name>
    <dbReference type="NCBI Taxonomy" id="1389203"/>
    <lineage>
        <taxon>Eukaryota</taxon>
        <taxon>Fungi</taxon>
        <taxon>Dikarya</taxon>
        <taxon>Basidiomycota</taxon>
        <taxon>Pucciniomycotina</taxon>
        <taxon>Pucciniomycetes</taxon>
        <taxon>Pucciniales</taxon>
        <taxon>Sphaerophragmiaceae</taxon>
        <taxon>Austropuccinia</taxon>
    </lineage>
</organism>
<comment type="caution">
    <text evidence="2">The sequence shown here is derived from an EMBL/GenBank/DDBJ whole genome shotgun (WGS) entry which is preliminary data.</text>
</comment>
<dbReference type="AlphaFoldDB" id="A0A9Q3FDB7"/>
<proteinExistence type="predicted"/>
<dbReference type="EMBL" id="AVOT02042794">
    <property type="protein sequence ID" value="MBW0538231.1"/>
    <property type="molecule type" value="Genomic_DNA"/>
</dbReference>
<dbReference type="Proteomes" id="UP000765509">
    <property type="component" value="Unassembled WGS sequence"/>
</dbReference>
<dbReference type="OrthoDB" id="122986at2759"/>
<protein>
    <recommendedName>
        <fullName evidence="1">Retroviral polymerase SH3-like domain-containing protein</fullName>
    </recommendedName>
</protein>
<gene>
    <name evidence="2" type="ORF">O181_077946</name>
</gene>
<evidence type="ECO:0000313" key="3">
    <source>
        <dbReference type="Proteomes" id="UP000765509"/>
    </source>
</evidence>
<evidence type="ECO:0000259" key="1">
    <source>
        <dbReference type="Pfam" id="PF25597"/>
    </source>
</evidence>
<dbReference type="InterPro" id="IPR057670">
    <property type="entry name" value="SH3_retrovirus"/>
</dbReference>